<organism evidence="3 4">
    <name type="scientific">Eumeta variegata</name>
    <name type="common">Bagworm moth</name>
    <name type="synonym">Eumeta japonica</name>
    <dbReference type="NCBI Taxonomy" id="151549"/>
    <lineage>
        <taxon>Eukaryota</taxon>
        <taxon>Metazoa</taxon>
        <taxon>Ecdysozoa</taxon>
        <taxon>Arthropoda</taxon>
        <taxon>Hexapoda</taxon>
        <taxon>Insecta</taxon>
        <taxon>Pterygota</taxon>
        <taxon>Neoptera</taxon>
        <taxon>Endopterygota</taxon>
        <taxon>Lepidoptera</taxon>
        <taxon>Glossata</taxon>
        <taxon>Ditrysia</taxon>
        <taxon>Tineoidea</taxon>
        <taxon>Psychidae</taxon>
        <taxon>Oiketicinae</taxon>
        <taxon>Eumeta</taxon>
    </lineage>
</organism>
<evidence type="ECO:0000313" key="3">
    <source>
        <dbReference type="EMBL" id="GBP71597.1"/>
    </source>
</evidence>
<dbReference type="Proteomes" id="UP000299102">
    <property type="component" value="Unassembled WGS sequence"/>
</dbReference>
<gene>
    <name evidence="3" type="ORF">EVAR_10810_1</name>
</gene>
<feature type="transmembrane region" description="Helical" evidence="2">
    <location>
        <begin position="138"/>
        <end position="157"/>
    </location>
</feature>
<keyword evidence="4" id="KW-1185">Reference proteome</keyword>
<reference evidence="3 4" key="1">
    <citation type="journal article" date="2019" name="Commun. Biol.">
        <title>The bagworm genome reveals a unique fibroin gene that provides high tensile strength.</title>
        <authorList>
            <person name="Kono N."/>
            <person name="Nakamura H."/>
            <person name="Ohtoshi R."/>
            <person name="Tomita M."/>
            <person name="Numata K."/>
            <person name="Arakawa K."/>
        </authorList>
    </citation>
    <scope>NUCLEOTIDE SEQUENCE [LARGE SCALE GENOMIC DNA]</scope>
</reference>
<accession>A0A4C1YAP7</accession>
<name>A0A4C1YAP7_EUMVA</name>
<sequence length="178" mass="20168">MYTYIDTENCTHVRPSVSTSYGDRRRGKTKVTSKQPTAEIESCASARKCSDGLYPIRGARSDRSVATFARPLLSRVVDRLIRAPIGGLILSIGSFALNDRPSVCVRMTRPDGSICHSFEFEMFHVKKNGYTCPFETDYLNYVVVCNFVLVCCLYKALMGFPHIVYRKERDEQGDEDKE</sequence>
<keyword evidence="2" id="KW-1133">Transmembrane helix</keyword>
<comment type="caution">
    <text evidence="3">The sequence shown here is derived from an EMBL/GenBank/DDBJ whole genome shotgun (WGS) entry which is preliminary data.</text>
</comment>
<evidence type="ECO:0000256" key="1">
    <source>
        <dbReference type="SAM" id="MobiDB-lite"/>
    </source>
</evidence>
<evidence type="ECO:0000313" key="4">
    <source>
        <dbReference type="Proteomes" id="UP000299102"/>
    </source>
</evidence>
<evidence type="ECO:0000256" key="2">
    <source>
        <dbReference type="SAM" id="Phobius"/>
    </source>
</evidence>
<dbReference type="AlphaFoldDB" id="A0A4C1YAP7"/>
<feature type="region of interest" description="Disordered" evidence="1">
    <location>
        <begin position="16"/>
        <end position="36"/>
    </location>
</feature>
<proteinExistence type="predicted"/>
<keyword evidence="2" id="KW-0812">Transmembrane</keyword>
<dbReference type="EMBL" id="BGZK01001114">
    <property type="protein sequence ID" value="GBP71597.1"/>
    <property type="molecule type" value="Genomic_DNA"/>
</dbReference>
<protein>
    <submittedName>
        <fullName evidence="3">Uncharacterized protein</fullName>
    </submittedName>
</protein>
<keyword evidence="2" id="KW-0472">Membrane</keyword>